<reference evidence="2 3" key="1">
    <citation type="submission" date="2020-07" db="EMBL/GenBank/DDBJ databases">
        <title>Sequencing the genomes of 1000 actinobacteria strains.</title>
        <authorList>
            <person name="Klenk H.-P."/>
        </authorList>
    </citation>
    <scope>NUCLEOTIDE SEQUENCE [LARGE SCALE GENOMIC DNA]</scope>
    <source>
        <strain evidence="2 3">DSM 7487</strain>
    </source>
</reference>
<dbReference type="Proteomes" id="UP000521922">
    <property type="component" value="Unassembled WGS sequence"/>
</dbReference>
<evidence type="ECO:0000313" key="3">
    <source>
        <dbReference type="Proteomes" id="UP000521922"/>
    </source>
</evidence>
<comment type="caution">
    <text evidence="2">The sequence shown here is derived from an EMBL/GenBank/DDBJ whole genome shotgun (WGS) entry which is preliminary data.</text>
</comment>
<keyword evidence="1" id="KW-0812">Transmembrane</keyword>
<dbReference type="PANTHER" id="PTHR34351:SF1">
    <property type="entry name" value="SLR1927 PROTEIN"/>
    <property type="match status" value="1"/>
</dbReference>
<dbReference type="EMBL" id="JACCBB010000001">
    <property type="protein sequence ID" value="NYD24651.1"/>
    <property type="molecule type" value="Genomic_DNA"/>
</dbReference>
<organism evidence="2 3">
    <name type="scientific">Kineococcus aurantiacus</name>
    <dbReference type="NCBI Taxonomy" id="37633"/>
    <lineage>
        <taxon>Bacteria</taxon>
        <taxon>Bacillati</taxon>
        <taxon>Actinomycetota</taxon>
        <taxon>Actinomycetes</taxon>
        <taxon>Kineosporiales</taxon>
        <taxon>Kineosporiaceae</taxon>
        <taxon>Kineococcus</taxon>
    </lineage>
</organism>
<gene>
    <name evidence="2" type="ORF">BJ968_004191</name>
</gene>
<evidence type="ECO:0000313" key="2">
    <source>
        <dbReference type="EMBL" id="NYD24651.1"/>
    </source>
</evidence>
<keyword evidence="1" id="KW-0472">Membrane</keyword>
<proteinExistence type="predicted"/>
<keyword evidence="3" id="KW-1185">Reference proteome</keyword>
<feature type="transmembrane region" description="Helical" evidence="1">
    <location>
        <begin position="43"/>
        <end position="64"/>
    </location>
</feature>
<sequence>MTAPVTAPVVDPVVGRVAAPAEHLLTDPVTDLPGGASVRFRPILLVTSGPALLLLSFGVGNPWLTLAGCVLVAAVLLAVVTAPPFAHLAVSVGVPSRARVGEAVVHAVRVRNTSARSCPPVVLHLHGDAFAAVHVGLPRLGAGEAVELAVPRTAVARGASAGPLAVVQAADALGLLLQRRSARVAAPVLVHPAPTRPPALPVPPSARGVEDLAGVRPFRAGDPASAVHWRASARRGPLSAPAGPSLVPSLVVVEREAEVRGLLVLLLDPVPGLGEEGFEALLASASALVLAERGAGRRVAVLDAGGRAAEGLAALDVLAAAERGAVARPELAVRAAGRDGRVLVGDGQRWRYLS</sequence>
<keyword evidence="1" id="KW-1133">Transmembrane helix</keyword>
<dbReference type="AlphaFoldDB" id="A0A7Y9J2V3"/>
<name>A0A7Y9J2V3_9ACTN</name>
<feature type="transmembrane region" description="Helical" evidence="1">
    <location>
        <begin position="70"/>
        <end position="90"/>
    </location>
</feature>
<protein>
    <submittedName>
        <fullName evidence="2">Uncharacterized protein (DUF58 family)</fullName>
    </submittedName>
</protein>
<evidence type="ECO:0000256" key="1">
    <source>
        <dbReference type="SAM" id="Phobius"/>
    </source>
</evidence>
<dbReference type="PANTHER" id="PTHR34351">
    <property type="entry name" value="SLR1927 PROTEIN-RELATED"/>
    <property type="match status" value="1"/>
</dbReference>
<accession>A0A7Y9J2V3</accession>
<dbReference type="RefSeq" id="WP_179755181.1">
    <property type="nucleotide sequence ID" value="NZ_BAAAGN010000013.1"/>
</dbReference>